<dbReference type="InterPro" id="IPR027417">
    <property type="entry name" value="P-loop_NTPase"/>
</dbReference>
<dbReference type="SMART" id="SM00129">
    <property type="entry name" value="KISc"/>
    <property type="match status" value="1"/>
</dbReference>
<keyword evidence="5 6" id="KW-0505">Motor protein</keyword>
<evidence type="ECO:0000256" key="2">
    <source>
        <dbReference type="ARBA" id="ARBA00022741"/>
    </source>
</evidence>
<keyword evidence="3 6" id="KW-0067">ATP-binding</keyword>
<evidence type="ECO:0000256" key="8">
    <source>
        <dbReference type="SAM" id="Coils"/>
    </source>
</evidence>
<dbReference type="PANTHER" id="PTHR47968">
    <property type="entry name" value="CENTROMERE PROTEIN E"/>
    <property type="match status" value="1"/>
</dbReference>
<dbReference type="SUPFAM" id="SSF52540">
    <property type="entry name" value="P-loop containing nucleoside triphosphate hydrolases"/>
    <property type="match status" value="1"/>
</dbReference>
<proteinExistence type="inferred from homology"/>
<dbReference type="EMBL" id="OZ019893">
    <property type="protein sequence ID" value="CAK9190666.1"/>
    <property type="molecule type" value="Genomic_DNA"/>
</dbReference>
<evidence type="ECO:0000256" key="4">
    <source>
        <dbReference type="ARBA" id="ARBA00023054"/>
    </source>
</evidence>
<name>A0ABP0TAP8_9BRYO</name>
<dbReference type="InterPro" id="IPR027640">
    <property type="entry name" value="Kinesin-like_fam"/>
</dbReference>
<feature type="region of interest" description="Disordered" evidence="9">
    <location>
        <begin position="38"/>
        <end position="69"/>
    </location>
</feature>
<evidence type="ECO:0000256" key="1">
    <source>
        <dbReference type="ARBA" id="ARBA00022701"/>
    </source>
</evidence>
<dbReference type="InterPro" id="IPR001752">
    <property type="entry name" value="Kinesin_motor_dom"/>
</dbReference>
<dbReference type="PANTHER" id="PTHR47968:SF36">
    <property type="entry name" value="KINESIN HEAVY CHAIN ISOFORM X1"/>
    <property type="match status" value="1"/>
</dbReference>
<dbReference type="Pfam" id="PF00225">
    <property type="entry name" value="Kinesin"/>
    <property type="match status" value="1"/>
</dbReference>
<accession>A0ABP0TAP8</accession>
<feature type="binding site" evidence="6">
    <location>
        <begin position="175"/>
        <end position="182"/>
    </location>
    <ligand>
        <name>ATP</name>
        <dbReference type="ChEBI" id="CHEBI:30616"/>
    </ligand>
</feature>
<evidence type="ECO:0000259" key="10">
    <source>
        <dbReference type="PROSITE" id="PS50067"/>
    </source>
</evidence>
<dbReference type="Gene3D" id="3.40.850.10">
    <property type="entry name" value="Kinesin motor domain"/>
    <property type="match status" value="1"/>
</dbReference>
<evidence type="ECO:0000256" key="6">
    <source>
        <dbReference type="PROSITE-ProRule" id="PRU00283"/>
    </source>
</evidence>
<keyword evidence="2 6" id="KW-0547">Nucleotide-binding</keyword>
<keyword evidence="12" id="KW-1185">Reference proteome</keyword>
<evidence type="ECO:0000256" key="7">
    <source>
        <dbReference type="RuleBase" id="RU000394"/>
    </source>
</evidence>
<organism evidence="11 12">
    <name type="scientific">Sphagnum troendelagicum</name>
    <dbReference type="NCBI Taxonomy" id="128251"/>
    <lineage>
        <taxon>Eukaryota</taxon>
        <taxon>Viridiplantae</taxon>
        <taxon>Streptophyta</taxon>
        <taxon>Embryophyta</taxon>
        <taxon>Bryophyta</taxon>
        <taxon>Sphagnophytina</taxon>
        <taxon>Sphagnopsida</taxon>
        <taxon>Sphagnales</taxon>
        <taxon>Sphagnaceae</taxon>
        <taxon>Sphagnum</taxon>
    </lineage>
</organism>
<sequence length="611" mass="68889">MAAALNGVVATASSMAANISLVPIDKLLLEQTLWQQQQQQSGGGVSSGPKRRKGPKERGVQSMDSKVFPPMLSDKRSRIQVLPDETSERVRVTLRVRPPTRAEQKEEDGAPFIFLDKEKNTVILRRKGSFVDFTEFQFDAVMPATALQVDVYNTAARPVVLDVLNGYNGTIMAYGQTGAGKTYTLSDKLSTWGEITAVEGIIPRSAAEIFERADSDQDYEYHVSMSYIQIYMEQIQDLLRPESCNMQIREGDNGVYVSGIEEIQVKSVEDCMKLLILGDRNRCFAFTKLNAHSSRSHVIVILTVEKKAKVLVGKLFLVDLAGSERLKRSGSEGLRASEAMSVNLSLTCLGKCISARADPNITHVPFRDSKLTRLLQESLGGNAKTSLVINIAPCSEYLQESLSSLHFGSRAMKVATRAIINVEEEFRVLTRNLQETLDLQDEKLQNLEASVLSKDEQLLQAQKSLAEKARQVELLREEQSRFNEKFMEQLRVKDESWKNRLENVRISTTDTHEKKIQYLQGELRKLKEAEIEDNEPGPLHVLSCGLAKDFAARIIQRAYRRRYLDKLHREKRKLEVVAGYQLMANSAARVFKGLKALDDIFTKRHSLRVYQ</sequence>
<feature type="coiled-coil region" evidence="8">
    <location>
        <begin position="430"/>
        <end position="485"/>
    </location>
</feature>
<dbReference type="Proteomes" id="UP001497512">
    <property type="component" value="Chromosome 1"/>
</dbReference>
<dbReference type="CDD" id="cd00106">
    <property type="entry name" value="KISc"/>
    <property type="match status" value="1"/>
</dbReference>
<evidence type="ECO:0000313" key="12">
    <source>
        <dbReference type="Proteomes" id="UP001497512"/>
    </source>
</evidence>
<evidence type="ECO:0000313" key="11">
    <source>
        <dbReference type="EMBL" id="CAK9190666.1"/>
    </source>
</evidence>
<dbReference type="PROSITE" id="PS00411">
    <property type="entry name" value="KINESIN_MOTOR_1"/>
    <property type="match status" value="1"/>
</dbReference>
<dbReference type="InterPro" id="IPR036961">
    <property type="entry name" value="Kinesin_motor_dom_sf"/>
</dbReference>
<protein>
    <recommendedName>
        <fullName evidence="7">Kinesin-like protein</fullName>
    </recommendedName>
</protein>
<feature type="domain" description="Kinesin motor" evidence="10">
    <location>
        <begin position="89"/>
        <end position="414"/>
    </location>
</feature>
<dbReference type="PRINTS" id="PR00380">
    <property type="entry name" value="KINESINHEAVY"/>
</dbReference>
<dbReference type="PROSITE" id="PS50067">
    <property type="entry name" value="KINESIN_MOTOR_2"/>
    <property type="match status" value="1"/>
</dbReference>
<comment type="similarity">
    <text evidence="6 7">Belongs to the TRAFAC class myosin-kinesin ATPase superfamily. Kinesin family.</text>
</comment>
<evidence type="ECO:0000256" key="3">
    <source>
        <dbReference type="ARBA" id="ARBA00022840"/>
    </source>
</evidence>
<evidence type="ECO:0000256" key="9">
    <source>
        <dbReference type="SAM" id="MobiDB-lite"/>
    </source>
</evidence>
<dbReference type="InterPro" id="IPR019821">
    <property type="entry name" value="Kinesin_motor_CS"/>
</dbReference>
<evidence type="ECO:0000256" key="5">
    <source>
        <dbReference type="ARBA" id="ARBA00023175"/>
    </source>
</evidence>
<reference evidence="11 12" key="1">
    <citation type="submission" date="2024-02" db="EMBL/GenBank/DDBJ databases">
        <authorList>
            <consortium name="ELIXIR-Norway"/>
            <consortium name="Elixir Norway"/>
        </authorList>
    </citation>
    <scope>NUCLEOTIDE SEQUENCE [LARGE SCALE GENOMIC DNA]</scope>
</reference>
<keyword evidence="1 7" id="KW-0493">Microtubule</keyword>
<gene>
    <name evidence="11" type="ORF">CSSPTR1EN2_LOCUS1004</name>
</gene>
<keyword evidence="4 8" id="KW-0175">Coiled coil</keyword>